<evidence type="ECO:0000256" key="1">
    <source>
        <dbReference type="SAM" id="Phobius"/>
    </source>
</evidence>
<feature type="transmembrane region" description="Helical" evidence="1">
    <location>
        <begin position="86"/>
        <end position="109"/>
    </location>
</feature>
<name>A0ABX2E0R4_9FLAO</name>
<keyword evidence="3" id="KW-1185">Reference proteome</keyword>
<dbReference type="Proteomes" id="UP000805085">
    <property type="component" value="Unassembled WGS sequence"/>
</dbReference>
<comment type="caution">
    <text evidence="2">The sequence shown here is derived from an EMBL/GenBank/DDBJ whole genome shotgun (WGS) entry which is preliminary data.</text>
</comment>
<accession>A0ABX2E0R4</accession>
<evidence type="ECO:0000313" key="3">
    <source>
        <dbReference type="Proteomes" id="UP000805085"/>
    </source>
</evidence>
<evidence type="ECO:0000313" key="2">
    <source>
        <dbReference type="EMBL" id="NRD22093.1"/>
    </source>
</evidence>
<keyword evidence="1" id="KW-1133">Transmembrane helix</keyword>
<reference evidence="2 3" key="1">
    <citation type="journal article" date="2015" name="Int. J. Syst. Evol. Microbiol.">
        <title>Winogradskyella litoriviva sp. nov., isolated from coastal seawater.</title>
        <authorList>
            <person name="Nedashkovskaya O.I."/>
            <person name="Kukhlevskiy A.D."/>
            <person name="Zhukova N.V."/>
            <person name="Kim S.J."/>
            <person name="Rhee S.K."/>
            <person name="Mikhailov V.V."/>
        </authorList>
    </citation>
    <scope>NUCLEOTIDE SEQUENCE [LARGE SCALE GENOMIC DNA]</scope>
    <source>
        <strain evidence="2 3">KMM6491</strain>
    </source>
</reference>
<gene>
    <name evidence="2" type="ORF">HNV10_02500</name>
</gene>
<keyword evidence="1" id="KW-0472">Membrane</keyword>
<feature type="transmembrane region" description="Helical" evidence="1">
    <location>
        <begin position="54"/>
        <end position="71"/>
    </location>
</feature>
<proteinExistence type="predicted"/>
<dbReference type="EMBL" id="JABRWQ010000001">
    <property type="protein sequence ID" value="NRD22093.1"/>
    <property type="molecule type" value="Genomic_DNA"/>
</dbReference>
<organism evidence="2 3">
    <name type="scientific">Winogradskyella litoriviva</name>
    <dbReference type="NCBI Taxonomy" id="1220182"/>
    <lineage>
        <taxon>Bacteria</taxon>
        <taxon>Pseudomonadati</taxon>
        <taxon>Bacteroidota</taxon>
        <taxon>Flavobacteriia</taxon>
        <taxon>Flavobacteriales</taxon>
        <taxon>Flavobacteriaceae</taxon>
        <taxon>Winogradskyella</taxon>
    </lineage>
</organism>
<dbReference type="RefSeq" id="WP_173299743.1">
    <property type="nucleotide sequence ID" value="NZ_JABRWQ010000001.1"/>
</dbReference>
<keyword evidence="1" id="KW-0812">Transmembrane</keyword>
<evidence type="ECO:0008006" key="4">
    <source>
        <dbReference type="Google" id="ProtNLM"/>
    </source>
</evidence>
<sequence>MDKLITKQHLLFLVIGGFSILLTAEFAFFLGHITHQLFIITNQNPLYTIIAKEIVQLIVFIISVFIILKLITKQKVLNQKHLKRQIIWLIAIYFIIQILQVLYNLYGISAFEGYNDKIKSYSEFIKENYLILISSSIVYYLQLIFFAFIIINYSIKDDK</sequence>
<feature type="transmembrane region" description="Helical" evidence="1">
    <location>
        <begin position="129"/>
        <end position="155"/>
    </location>
</feature>
<protein>
    <recommendedName>
        <fullName evidence="4">DUF4149 domain-containing protein</fullName>
    </recommendedName>
</protein>
<feature type="transmembrane region" description="Helical" evidence="1">
    <location>
        <begin position="12"/>
        <end position="34"/>
    </location>
</feature>